<feature type="domain" description="HTH marR-type" evidence="1">
    <location>
        <begin position="31"/>
        <end position="174"/>
    </location>
</feature>
<dbReference type="GO" id="GO:0006950">
    <property type="term" value="P:response to stress"/>
    <property type="evidence" value="ECO:0007669"/>
    <property type="project" value="TreeGrafter"/>
</dbReference>
<evidence type="ECO:0000259" key="1">
    <source>
        <dbReference type="PROSITE" id="PS50995"/>
    </source>
</evidence>
<dbReference type="AlphaFoldDB" id="A0A5B0EH61"/>
<dbReference type="InterPro" id="IPR036390">
    <property type="entry name" value="WH_DNA-bd_sf"/>
</dbReference>
<dbReference type="Gene3D" id="1.10.10.10">
    <property type="entry name" value="Winged helix-like DNA-binding domain superfamily/Winged helix DNA-binding domain"/>
    <property type="match status" value="1"/>
</dbReference>
<dbReference type="RefSeq" id="WP_149619162.1">
    <property type="nucleotide sequence ID" value="NZ_VOBL01000005.1"/>
</dbReference>
<reference evidence="2 3" key="1">
    <citation type="submission" date="2019-07" db="EMBL/GenBank/DDBJ databases">
        <title>Analysis of the biochemical properties, biological activity and biotechnological potential of siderophores and biosurfactants produced by Antarctic psychrotolerant bacteria.</title>
        <authorList>
            <person name="Styczynski M."/>
            <person name="Krucon T."/>
            <person name="Decewicz P."/>
            <person name="Dziewit L."/>
        </authorList>
    </citation>
    <scope>NUCLEOTIDE SEQUENCE [LARGE SCALE GENOMIC DNA]</scope>
    <source>
        <strain evidence="2 3">ANT_H27</strain>
    </source>
</reference>
<protein>
    <submittedName>
        <fullName evidence="2">MarR family transcriptional regulator</fullName>
    </submittedName>
</protein>
<dbReference type="SUPFAM" id="SSF46785">
    <property type="entry name" value="Winged helix' DNA-binding domain"/>
    <property type="match status" value="1"/>
</dbReference>
<dbReference type="Proteomes" id="UP000323856">
    <property type="component" value="Unassembled WGS sequence"/>
</dbReference>
<dbReference type="InterPro" id="IPR000835">
    <property type="entry name" value="HTH_MarR-typ"/>
</dbReference>
<dbReference type="PROSITE" id="PS50995">
    <property type="entry name" value="HTH_MARR_2"/>
    <property type="match status" value="1"/>
</dbReference>
<dbReference type="EMBL" id="VOBL01000005">
    <property type="protein sequence ID" value="KAA0978016.1"/>
    <property type="molecule type" value="Genomic_DNA"/>
</dbReference>
<dbReference type="GO" id="GO:0003700">
    <property type="term" value="F:DNA-binding transcription factor activity"/>
    <property type="evidence" value="ECO:0007669"/>
    <property type="project" value="InterPro"/>
</dbReference>
<accession>A0A5B0EH61</accession>
<dbReference type="PRINTS" id="PR00598">
    <property type="entry name" value="HTHMARR"/>
</dbReference>
<comment type="caution">
    <text evidence="2">The sequence shown here is derived from an EMBL/GenBank/DDBJ whole genome shotgun (WGS) entry which is preliminary data.</text>
</comment>
<dbReference type="PANTHER" id="PTHR33164:SF106">
    <property type="entry name" value="TRANSCRIPTIONAL REGULATORY PROTEIN"/>
    <property type="match status" value="1"/>
</dbReference>
<dbReference type="Pfam" id="PF01047">
    <property type="entry name" value="MarR"/>
    <property type="match status" value="1"/>
</dbReference>
<sequence length="192" mass="21480">MRPLENEELPTIYNLDSSDPRSELIDRSGVDESALKQIDRIMAEMGRLRAVERKISRASQQFMKLNETDMRAVRLLISAKNTGSSVTPSMLAKHLKISTASVTKMIDKMEKAGHVLRTVNPADRRSLCVQVTNETHSAARDHVGRHHAARFGAAVRLSDSERETVIRFLAETAFDLETSIDDVADRKTPDLP</sequence>
<dbReference type="OrthoDB" id="162531at2"/>
<proteinExistence type="predicted"/>
<organism evidence="2 3">
    <name type="scientific">Paeniglutamicibacter gangotriensis</name>
    <dbReference type="NCBI Taxonomy" id="254787"/>
    <lineage>
        <taxon>Bacteria</taxon>
        <taxon>Bacillati</taxon>
        <taxon>Actinomycetota</taxon>
        <taxon>Actinomycetes</taxon>
        <taxon>Micrococcales</taxon>
        <taxon>Micrococcaceae</taxon>
        <taxon>Paeniglutamicibacter</taxon>
    </lineage>
</organism>
<dbReference type="InterPro" id="IPR039422">
    <property type="entry name" value="MarR/SlyA-like"/>
</dbReference>
<dbReference type="PANTHER" id="PTHR33164">
    <property type="entry name" value="TRANSCRIPTIONAL REGULATOR, MARR FAMILY"/>
    <property type="match status" value="1"/>
</dbReference>
<name>A0A5B0EH61_9MICC</name>
<dbReference type="InterPro" id="IPR036388">
    <property type="entry name" value="WH-like_DNA-bd_sf"/>
</dbReference>
<evidence type="ECO:0000313" key="2">
    <source>
        <dbReference type="EMBL" id="KAA0978016.1"/>
    </source>
</evidence>
<gene>
    <name evidence="2" type="ORF">FQ154_07130</name>
</gene>
<evidence type="ECO:0000313" key="3">
    <source>
        <dbReference type="Proteomes" id="UP000323856"/>
    </source>
</evidence>
<dbReference type="SMART" id="SM00347">
    <property type="entry name" value="HTH_MARR"/>
    <property type="match status" value="1"/>
</dbReference>